<comment type="caution">
    <text evidence="1">The sequence shown here is derived from an EMBL/GenBank/DDBJ whole genome shotgun (WGS) entry which is preliminary data.</text>
</comment>
<dbReference type="Proteomes" id="UP001056120">
    <property type="component" value="Linkage Group LG29"/>
</dbReference>
<accession>A0ACB8Y1G9</accession>
<reference evidence="2" key="1">
    <citation type="journal article" date="2022" name="Mol. Ecol. Resour.">
        <title>The genomes of chicory, endive, great burdock and yacon provide insights into Asteraceae palaeo-polyploidization history and plant inulin production.</title>
        <authorList>
            <person name="Fan W."/>
            <person name="Wang S."/>
            <person name="Wang H."/>
            <person name="Wang A."/>
            <person name="Jiang F."/>
            <person name="Liu H."/>
            <person name="Zhao H."/>
            <person name="Xu D."/>
            <person name="Zhang Y."/>
        </authorList>
    </citation>
    <scope>NUCLEOTIDE SEQUENCE [LARGE SCALE GENOMIC DNA]</scope>
    <source>
        <strain evidence="2">cv. Yunnan</strain>
    </source>
</reference>
<sequence length="69" mass="7883">MNQVLSKLEKALDLQHKHDHLEAVAVEGTPSNHLKVTLQDRGLDHLRFKLSDIDIKLSKSWQGQPPYIT</sequence>
<organism evidence="1 2">
    <name type="scientific">Smallanthus sonchifolius</name>
    <dbReference type="NCBI Taxonomy" id="185202"/>
    <lineage>
        <taxon>Eukaryota</taxon>
        <taxon>Viridiplantae</taxon>
        <taxon>Streptophyta</taxon>
        <taxon>Embryophyta</taxon>
        <taxon>Tracheophyta</taxon>
        <taxon>Spermatophyta</taxon>
        <taxon>Magnoliopsida</taxon>
        <taxon>eudicotyledons</taxon>
        <taxon>Gunneridae</taxon>
        <taxon>Pentapetalae</taxon>
        <taxon>asterids</taxon>
        <taxon>campanulids</taxon>
        <taxon>Asterales</taxon>
        <taxon>Asteraceae</taxon>
        <taxon>Asteroideae</taxon>
        <taxon>Heliantheae alliance</taxon>
        <taxon>Millerieae</taxon>
        <taxon>Smallanthus</taxon>
    </lineage>
</organism>
<evidence type="ECO:0000313" key="1">
    <source>
        <dbReference type="EMBL" id="KAI3677317.1"/>
    </source>
</evidence>
<gene>
    <name evidence="1" type="ORF">L1987_86942</name>
</gene>
<evidence type="ECO:0000313" key="2">
    <source>
        <dbReference type="Proteomes" id="UP001056120"/>
    </source>
</evidence>
<keyword evidence="2" id="KW-1185">Reference proteome</keyword>
<reference evidence="1 2" key="2">
    <citation type="journal article" date="2022" name="Mol. Ecol. Resour.">
        <title>The genomes of chicory, endive, great burdock and yacon provide insights into Asteraceae paleo-polyploidization history and plant inulin production.</title>
        <authorList>
            <person name="Fan W."/>
            <person name="Wang S."/>
            <person name="Wang H."/>
            <person name="Wang A."/>
            <person name="Jiang F."/>
            <person name="Liu H."/>
            <person name="Zhao H."/>
            <person name="Xu D."/>
            <person name="Zhang Y."/>
        </authorList>
    </citation>
    <scope>NUCLEOTIDE SEQUENCE [LARGE SCALE GENOMIC DNA]</scope>
    <source>
        <strain evidence="2">cv. Yunnan</strain>
        <tissue evidence="1">Leaves</tissue>
    </source>
</reference>
<name>A0ACB8Y1G9_9ASTR</name>
<proteinExistence type="predicted"/>
<dbReference type="EMBL" id="CM042046">
    <property type="protein sequence ID" value="KAI3677317.1"/>
    <property type="molecule type" value="Genomic_DNA"/>
</dbReference>
<protein>
    <submittedName>
        <fullName evidence="1">Uncharacterized protein</fullName>
    </submittedName>
</protein>